<dbReference type="AlphaFoldDB" id="A0A9P6L4P7"/>
<accession>A0A9P6L4P7</accession>
<reference evidence="1" key="1">
    <citation type="journal article" date="2020" name="Nat. Commun.">
        <title>Large-scale genome sequencing of mycorrhizal fungi provides insights into the early evolution of symbiotic traits.</title>
        <authorList>
            <person name="Miyauchi S."/>
            <person name="Kiss E."/>
            <person name="Kuo A."/>
            <person name="Drula E."/>
            <person name="Kohler A."/>
            <person name="Sanchez-Garcia M."/>
            <person name="Morin E."/>
            <person name="Andreopoulos B."/>
            <person name="Barry K.W."/>
            <person name="Bonito G."/>
            <person name="Buee M."/>
            <person name="Carver A."/>
            <person name="Chen C."/>
            <person name="Cichocki N."/>
            <person name="Clum A."/>
            <person name="Culley D."/>
            <person name="Crous P.W."/>
            <person name="Fauchery L."/>
            <person name="Girlanda M."/>
            <person name="Hayes R.D."/>
            <person name="Keri Z."/>
            <person name="LaButti K."/>
            <person name="Lipzen A."/>
            <person name="Lombard V."/>
            <person name="Magnuson J."/>
            <person name="Maillard F."/>
            <person name="Murat C."/>
            <person name="Nolan M."/>
            <person name="Ohm R.A."/>
            <person name="Pangilinan J."/>
            <person name="Pereira M.F."/>
            <person name="Perotto S."/>
            <person name="Peter M."/>
            <person name="Pfister S."/>
            <person name="Riley R."/>
            <person name="Sitrit Y."/>
            <person name="Stielow J.B."/>
            <person name="Szollosi G."/>
            <person name="Zifcakova L."/>
            <person name="Stursova M."/>
            <person name="Spatafora J.W."/>
            <person name="Tedersoo L."/>
            <person name="Vaario L.M."/>
            <person name="Yamada A."/>
            <person name="Yan M."/>
            <person name="Wang P."/>
            <person name="Xu J."/>
            <person name="Bruns T."/>
            <person name="Baldrian P."/>
            <person name="Vilgalys R."/>
            <person name="Dunand C."/>
            <person name="Henrissat B."/>
            <person name="Grigoriev I.V."/>
            <person name="Hibbett D."/>
            <person name="Nagy L.G."/>
            <person name="Martin F.M."/>
        </authorList>
    </citation>
    <scope>NUCLEOTIDE SEQUENCE</scope>
    <source>
        <strain evidence="1">UH-Tt-Lm1</strain>
    </source>
</reference>
<organism evidence="1 2">
    <name type="scientific">Thelephora terrestris</name>
    <dbReference type="NCBI Taxonomy" id="56493"/>
    <lineage>
        <taxon>Eukaryota</taxon>
        <taxon>Fungi</taxon>
        <taxon>Dikarya</taxon>
        <taxon>Basidiomycota</taxon>
        <taxon>Agaricomycotina</taxon>
        <taxon>Agaricomycetes</taxon>
        <taxon>Thelephorales</taxon>
        <taxon>Thelephoraceae</taxon>
        <taxon>Thelephora</taxon>
    </lineage>
</organism>
<dbReference type="Proteomes" id="UP000736335">
    <property type="component" value="Unassembled WGS sequence"/>
</dbReference>
<sequence length="215" mass="24918">MSSQTTVDNLNTRVNQLDISGRRSPEFTHSNGKLIFSPTTLTRDYILSRQPWDSISLPPQYVPMGMLRWFPPMFYLGVPLTLEEVFHFARHLGLTVPEDCGTDVYFTVAGHLSEMCGFTGPDSSYPLHRVAVNVCDVKGRPWMLSLVNNYQIPDGLDYREPFTVMVDALNGAFGGSKEIEWWLEYWVNHSPKDFMWLKLKPEWVHDWDKTYDYQD</sequence>
<gene>
    <name evidence="1" type="ORF">BJ322DRAFT_1111396</name>
</gene>
<dbReference type="EMBL" id="WIUZ02000012">
    <property type="protein sequence ID" value="KAF9782536.1"/>
    <property type="molecule type" value="Genomic_DNA"/>
</dbReference>
<proteinExistence type="predicted"/>
<name>A0A9P6L4P7_9AGAM</name>
<keyword evidence="2" id="KW-1185">Reference proteome</keyword>
<comment type="caution">
    <text evidence="1">The sequence shown here is derived from an EMBL/GenBank/DDBJ whole genome shotgun (WGS) entry which is preliminary data.</text>
</comment>
<reference evidence="1" key="2">
    <citation type="submission" date="2020-11" db="EMBL/GenBank/DDBJ databases">
        <authorList>
            <consortium name="DOE Joint Genome Institute"/>
            <person name="Kuo A."/>
            <person name="Miyauchi S."/>
            <person name="Kiss E."/>
            <person name="Drula E."/>
            <person name="Kohler A."/>
            <person name="Sanchez-Garcia M."/>
            <person name="Andreopoulos B."/>
            <person name="Barry K.W."/>
            <person name="Bonito G."/>
            <person name="Buee M."/>
            <person name="Carver A."/>
            <person name="Chen C."/>
            <person name="Cichocki N."/>
            <person name="Clum A."/>
            <person name="Culley D."/>
            <person name="Crous P.W."/>
            <person name="Fauchery L."/>
            <person name="Girlanda M."/>
            <person name="Hayes R."/>
            <person name="Keri Z."/>
            <person name="Labutti K."/>
            <person name="Lipzen A."/>
            <person name="Lombard V."/>
            <person name="Magnuson J."/>
            <person name="Maillard F."/>
            <person name="Morin E."/>
            <person name="Murat C."/>
            <person name="Nolan M."/>
            <person name="Ohm R."/>
            <person name="Pangilinan J."/>
            <person name="Pereira M."/>
            <person name="Perotto S."/>
            <person name="Peter M."/>
            <person name="Riley R."/>
            <person name="Sitrit Y."/>
            <person name="Stielow B."/>
            <person name="Szollosi G."/>
            <person name="Zifcakova L."/>
            <person name="Stursova M."/>
            <person name="Spatafora J.W."/>
            <person name="Tedersoo L."/>
            <person name="Vaario L.-M."/>
            <person name="Yamada A."/>
            <person name="Yan M."/>
            <person name="Wang P."/>
            <person name="Xu J."/>
            <person name="Bruns T."/>
            <person name="Baldrian P."/>
            <person name="Vilgalys R."/>
            <person name="Henrissat B."/>
            <person name="Grigoriev I.V."/>
            <person name="Hibbett D."/>
            <person name="Nagy L.G."/>
            <person name="Martin F.M."/>
        </authorList>
    </citation>
    <scope>NUCLEOTIDE SEQUENCE</scope>
    <source>
        <strain evidence="1">UH-Tt-Lm1</strain>
    </source>
</reference>
<evidence type="ECO:0000313" key="1">
    <source>
        <dbReference type="EMBL" id="KAF9782536.1"/>
    </source>
</evidence>
<evidence type="ECO:0000313" key="2">
    <source>
        <dbReference type="Proteomes" id="UP000736335"/>
    </source>
</evidence>
<protein>
    <submittedName>
        <fullName evidence="1">Uncharacterized protein</fullName>
    </submittedName>
</protein>